<dbReference type="VEuPathDB" id="FungiDB:I303_06885"/>
<feature type="domain" description="Zn(2)-C6 fungal-type" evidence="4">
    <location>
        <begin position="78"/>
        <end position="106"/>
    </location>
</feature>
<name>A0A1A5ZZS9_9TREE</name>
<sequence>MSGLGKGSENGNGNNPPLPPPYLANTSVFAISTPTSSTHFQHPSEYSSNAEASGSASAFGSAGGAGGFDKSIKRGKTGCITCRIRKKRCDEAKPICETCKRLGLDCMGYSVQRPSWLKAKDVETRLKHEIKQISTERRRTKKPKELGIKTSSSSGKSKGKPRKKQDDIDKSPFTTAQYDYGDGNGQGELDLGDGDEQNDDLAEDDHTQICGRGMGTEVTMEYDNLETASHFGSGSGSGSSKSGYKPNHTMVDPILTHQPSTHPTAIGNIHEATANFEGGWQSIQANSGPSTATTAFEGWTWDASQTQPFAGEQPPNYADWSKAFTPPTTSSVLAMSESLPSPHTAPTQYYQSGPSPQFSNAVPYHYRQPDTHSHPQYPPVQGHTHTHAQAQHPHRSAFPHAHTRPDTEYYSSQARPQPSILELFHVQPPGQPHPPPRPRLQADLEQQQQQVQHQHQHQQPRLTQQLRQQGQQQEAEGTDQDGQQGNMNVQKYSPTTAHFQNLSNPNTSLDELWLWLLNSQPDVLSNLQSPSPSIHNSLKVATSSRQRYFNHYLNIVLPLQYRFIEYTITNFLAPLALSDEVVMESLKSLAALHLSVYRKKGRKGNRKSSKPKNKRDWYSQAVLKNNNGELIIRSGANPEGSQMRIQGEEVRSDEEEGDDDEKIAKKSFEKTVKTLRTISLDNNNAHQNNSDGILVSSISAISYIIFKGGINKQWVESLEISRKCLWFALNNSPELGVFIPTTTKVPDQHNPYYSQNILLQQNQKKSSSTAASDPSQMGQGQQQQQQQQQQQGGSPWKRYKIFLHAMIRTDIFGSITENKASDLLPVYRFLLNRSPIDYLSSTTADELRNIIPNMEDIDNTTLLALAETVGLSDWRAKSLREGRLDVEELVRRGSSIKTLLNERSWREKQMLHCQFQYQYQGQGQGKGKDQTRHYHQQSYDQHAQKSSGNGITENLSENEIEKGKLMSNCFYESTKLLLAITINGPYPRLNPLKEPINRLIATIEELAVLEAQMNLSTTSSTTSSSFSGSNASITSENEHYNDMTGTNAIQSTSPTTTTSSSVHSGSASATGPGPYPHQVYHHHFVSSHNVNCNTTNGRGTGIAENPSTAPATTNADPSSSTNSARSKRSNEFIRSLIFPIALTACHCTSDLQLYFRGLFLNLNKDSFLFGNTKYIWKLIEKVWEKRNALPEGTGDNEPIDWLVVMRELGWEKGILLI</sequence>
<dbReference type="KEGG" id="kdj:28970584"/>
<dbReference type="OrthoDB" id="5419315at2759"/>
<dbReference type="STRING" id="1296121.A0A1A5ZZS9"/>
<evidence type="ECO:0000256" key="1">
    <source>
        <dbReference type="ARBA" id="ARBA00004123"/>
    </source>
</evidence>
<feature type="compositionally biased region" description="Polar residues" evidence="3">
    <location>
        <begin position="26"/>
        <end position="46"/>
    </location>
</feature>
<dbReference type="GO" id="GO:0008270">
    <property type="term" value="F:zinc ion binding"/>
    <property type="evidence" value="ECO:0007669"/>
    <property type="project" value="InterPro"/>
</dbReference>
<accession>A0A1A5ZZS9</accession>
<feature type="region of interest" description="Disordered" evidence="3">
    <location>
        <begin position="922"/>
        <end position="951"/>
    </location>
</feature>
<protein>
    <recommendedName>
        <fullName evidence="4">Zn(2)-C6 fungal-type domain-containing protein</fullName>
    </recommendedName>
</protein>
<feature type="region of interest" description="Disordered" evidence="3">
    <location>
        <begin position="763"/>
        <end position="792"/>
    </location>
</feature>
<feature type="compositionally biased region" description="Acidic residues" evidence="3">
    <location>
        <begin position="190"/>
        <end position="202"/>
    </location>
</feature>
<dbReference type="PROSITE" id="PS00463">
    <property type="entry name" value="ZN2_CY6_FUNGAL_1"/>
    <property type="match status" value="1"/>
</dbReference>
<evidence type="ECO:0000313" key="6">
    <source>
        <dbReference type="EMBL" id="WWC64866.1"/>
    </source>
</evidence>
<dbReference type="GO" id="GO:0000981">
    <property type="term" value="F:DNA-binding transcription factor activity, RNA polymerase II-specific"/>
    <property type="evidence" value="ECO:0007669"/>
    <property type="project" value="InterPro"/>
</dbReference>
<dbReference type="Pfam" id="PF00172">
    <property type="entry name" value="Zn_clus"/>
    <property type="match status" value="1"/>
</dbReference>
<dbReference type="Proteomes" id="UP000078595">
    <property type="component" value="Chromosome 9"/>
</dbReference>
<feature type="compositionally biased region" description="Pro residues" evidence="3">
    <location>
        <begin position="429"/>
        <end position="438"/>
    </location>
</feature>
<feature type="compositionally biased region" description="Low complexity" evidence="3">
    <location>
        <begin position="1046"/>
        <end position="1070"/>
    </location>
</feature>
<keyword evidence="7" id="KW-1185">Reference proteome</keyword>
<comment type="subcellular location">
    <subcellularLocation>
        <location evidence="1">Nucleus</location>
    </subcellularLocation>
</comment>
<dbReference type="PANTHER" id="PTHR37534:SF20">
    <property type="entry name" value="PRO1A C6 ZINK-FINGER PROTEIN"/>
    <property type="match status" value="1"/>
</dbReference>
<evidence type="ECO:0000256" key="2">
    <source>
        <dbReference type="ARBA" id="ARBA00023242"/>
    </source>
</evidence>
<dbReference type="PANTHER" id="PTHR37534">
    <property type="entry name" value="TRANSCRIPTIONAL ACTIVATOR PROTEIN UGA3"/>
    <property type="match status" value="1"/>
</dbReference>
<dbReference type="CDD" id="cd00067">
    <property type="entry name" value="GAL4"/>
    <property type="match status" value="1"/>
</dbReference>
<dbReference type="InterPro" id="IPR001138">
    <property type="entry name" value="Zn2Cys6_DnaBD"/>
</dbReference>
<feature type="region of interest" description="Disordered" evidence="3">
    <location>
        <begin position="633"/>
        <end position="662"/>
    </location>
</feature>
<reference evidence="5" key="1">
    <citation type="submission" date="2013-07" db="EMBL/GenBank/DDBJ databases">
        <title>The Genome Sequence of Cryptococcus dejecticola CBS10117.</title>
        <authorList>
            <consortium name="The Broad Institute Genome Sequencing Platform"/>
            <person name="Cuomo C."/>
            <person name="Litvintseva A."/>
            <person name="Chen Y."/>
            <person name="Heitman J."/>
            <person name="Sun S."/>
            <person name="Springer D."/>
            <person name="Dromer F."/>
            <person name="Young S.K."/>
            <person name="Zeng Q."/>
            <person name="Gargeya S."/>
            <person name="Fitzgerald M."/>
            <person name="Abouelleil A."/>
            <person name="Alvarado L."/>
            <person name="Berlin A.M."/>
            <person name="Chapman S.B."/>
            <person name="Dewar J."/>
            <person name="Goldberg J."/>
            <person name="Griggs A."/>
            <person name="Gujja S."/>
            <person name="Hansen M."/>
            <person name="Howarth C."/>
            <person name="Imamovic A."/>
            <person name="Larimer J."/>
            <person name="McCowan C."/>
            <person name="Murphy C."/>
            <person name="Pearson M."/>
            <person name="Priest M."/>
            <person name="Roberts A."/>
            <person name="Saif S."/>
            <person name="Shea T."/>
            <person name="Sykes S."/>
            <person name="Wortman J."/>
            <person name="Nusbaum C."/>
            <person name="Birren B."/>
        </authorList>
    </citation>
    <scope>NUCLEOTIDE SEQUENCE [LARGE SCALE GENOMIC DNA]</scope>
    <source>
        <strain evidence="5">CBS 10117</strain>
    </source>
</reference>
<feature type="compositionally biased region" description="Low complexity" evidence="3">
    <location>
        <begin position="439"/>
        <end position="484"/>
    </location>
</feature>
<dbReference type="AlphaFoldDB" id="A0A1A5ZZS9"/>
<dbReference type="InterPro" id="IPR021858">
    <property type="entry name" value="Fun_TF"/>
</dbReference>
<feature type="compositionally biased region" description="Polar residues" evidence="3">
    <location>
        <begin position="936"/>
        <end position="951"/>
    </location>
</feature>
<dbReference type="Pfam" id="PF11951">
    <property type="entry name" value="Fungal_trans_2"/>
    <property type="match status" value="1"/>
</dbReference>
<reference evidence="6" key="3">
    <citation type="submission" date="2024-02" db="EMBL/GenBank/DDBJ databases">
        <title>Comparative genomics of Cryptococcus and Kwoniella reveals pathogenesis evolution and contrasting modes of karyotype evolution via chromosome fusion or intercentromeric recombination.</title>
        <authorList>
            <person name="Coelho M.A."/>
            <person name="David-Palma M."/>
            <person name="Shea T."/>
            <person name="Bowers K."/>
            <person name="McGinley-Smith S."/>
            <person name="Mohammad A.W."/>
            <person name="Gnirke A."/>
            <person name="Yurkov A.M."/>
            <person name="Nowrousian M."/>
            <person name="Sun S."/>
            <person name="Cuomo C.A."/>
            <person name="Heitman J."/>
        </authorList>
    </citation>
    <scope>NUCLEOTIDE SEQUENCE</scope>
    <source>
        <strain evidence="6">CBS 10117</strain>
    </source>
</reference>
<dbReference type="RefSeq" id="XP_018261162.1">
    <property type="nucleotide sequence ID" value="XM_018410159.1"/>
</dbReference>
<keyword evidence="2" id="KW-0539">Nucleus</keyword>
<dbReference type="GeneID" id="28970584"/>
<reference evidence="6" key="2">
    <citation type="submission" date="2013-07" db="EMBL/GenBank/DDBJ databases">
        <authorList>
            <consortium name="The Broad Institute Genome Sequencing Platform"/>
            <person name="Cuomo C."/>
            <person name="Litvintseva A."/>
            <person name="Chen Y."/>
            <person name="Heitman J."/>
            <person name="Sun S."/>
            <person name="Springer D."/>
            <person name="Dromer F."/>
            <person name="Young S.K."/>
            <person name="Zeng Q."/>
            <person name="Gargeya S."/>
            <person name="Fitzgerald M."/>
            <person name="Abouelleil A."/>
            <person name="Alvarado L."/>
            <person name="Berlin A.M."/>
            <person name="Chapman S.B."/>
            <person name="Dewar J."/>
            <person name="Goldberg J."/>
            <person name="Griggs A."/>
            <person name="Gujja S."/>
            <person name="Hansen M."/>
            <person name="Howarth C."/>
            <person name="Imamovic A."/>
            <person name="Larimer J."/>
            <person name="McCowan C."/>
            <person name="Murphy C."/>
            <person name="Pearson M."/>
            <person name="Priest M."/>
            <person name="Roberts A."/>
            <person name="Saif S."/>
            <person name="Shea T."/>
            <person name="Sykes S."/>
            <person name="Wortman J."/>
            <person name="Nusbaum C."/>
            <person name="Birren B."/>
        </authorList>
    </citation>
    <scope>NUCLEOTIDE SEQUENCE</scope>
    <source>
        <strain evidence="6">CBS 10117</strain>
    </source>
</reference>
<dbReference type="EMBL" id="KI894034">
    <property type="protein sequence ID" value="OBR83320.1"/>
    <property type="molecule type" value="Genomic_DNA"/>
</dbReference>
<feature type="region of interest" description="Disordered" evidence="3">
    <location>
        <begin position="1017"/>
        <end position="1080"/>
    </location>
</feature>
<feature type="region of interest" description="Disordered" evidence="3">
    <location>
        <begin position="331"/>
        <end position="489"/>
    </location>
</feature>
<feature type="compositionally biased region" description="Basic and acidic residues" evidence="3">
    <location>
        <begin position="130"/>
        <end position="147"/>
    </location>
</feature>
<dbReference type="EMBL" id="CP144538">
    <property type="protein sequence ID" value="WWC64866.1"/>
    <property type="molecule type" value="Genomic_DNA"/>
</dbReference>
<feature type="compositionally biased region" description="Gly residues" evidence="3">
    <location>
        <begin position="1"/>
        <end position="10"/>
    </location>
</feature>
<feature type="compositionally biased region" description="Acidic residues" evidence="3">
    <location>
        <begin position="651"/>
        <end position="661"/>
    </location>
</feature>
<dbReference type="Gene3D" id="4.10.240.10">
    <property type="entry name" value="Zn(2)-C6 fungal-type DNA-binding domain"/>
    <property type="match status" value="1"/>
</dbReference>
<feature type="compositionally biased region" description="Polar residues" evidence="3">
    <location>
        <begin position="1105"/>
        <end position="1117"/>
    </location>
</feature>
<dbReference type="InterPro" id="IPR036864">
    <property type="entry name" value="Zn2-C6_fun-type_DNA-bd_sf"/>
</dbReference>
<dbReference type="SUPFAM" id="SSF57701">
    <property type="entry name" value="Zn2/Cys6 DNA-binding domain"/>
    <property type="match status" value="1"/>
</dbReference>
<feature type="compositionally biased region" description="Polar residues" evidence="3">
    <location>
        <begin position="331"/>
        <end position="360"/>
    </location>
</feature>
<feature type="region of interest" description="Disordered" evidence="3">
    <location>
        <begin position="1"/>
        <end position="67"/>
    </location>
</feature>
<evidence type="ECO:0000256" key="3">
    <source>
        <dbReference type="SAM" id="MobiDB-lite"/>
    </source>
</evidence>
<dbReference type="SMART" id="SM00066">
    <property type="entry name" value="GAL4"/>
    <property type="match status" value="1"/>
</dbReference>
<proteinExistence type="predicted"/>
<feature type="compositionally biased region" description="Polar residues" evidence="3">
    <location>
        <begin position="763"/>
        <end position="777"/>
    </location>
</feature>
<evidence type="ECO:0000313" key="7">
    <source>
        <dbReference type="Proteomes" id="UP000078595"/>
    </source>
</evidence>
<organism evidence="5">
    <name type="scientific">Kwoniella dejecticola CBS 10117</name>
    <dbReference type="NCBI Taxonomy" id="1296121"/>
    <lineage>
        <taxon>Eukaryota</taxon>
        <taxon>Fungi</taxon>
        <taxon>Dikarya</taxon>
        <taxon>Basidiomycota</taxon>
        <taxon>Agaricomycotina</taxon>
        <taxon>Tremellomycetes</taxon>
        <taxon>Tremellales</taxon>
        <taxon>Cryptococcaceae</taxon>
        <taxon>Kwoniella</taxon>
    </lineage>
</organism>
<evidence type="ECO:0000313" key="5">
    <source>
        <dbReference type="EMBL" id="OBR83320.1"/>
    </source>
</evidence>
<feature type="region of interest" description="Disordered" evidence="3">
    <location>
        <begin position="130"/>
        <end position="202"/>
    </location>
</feature>
<feature type="compositionally biased region" description="Low complexity" evidence="3">
    <location>
        <begin position="1017"/>
        <end position="1035"/>
    </location>
</feature>
<feature type="compositionally biased region" description="Low complexity" evidence="3">
    <location>
        <begin position="47"/>
        <end position="60"/>
    </location>
</feature>
<gene>
    <name evidence="5" type="ORF">I303_06885</name>
    <name evidence="6" type="ORF">I303_107480</name>
</gene>
<feature type="region of interest" description="Disordered" evidence="3">
    <location>
        <begin position="1095"/>
        <end position="1126"/>
    </location>
</feature>
<dbReference type="GO" id="GO:0005634">
    <property type="term" value="C:nucleus"/>
    <property type="evidence" value="ECO:0007669"/>
    <property type="project" value="UniProtKB-SubCell"/>
</dbReference>
<feature type="compositionally biased region" description="Low complexity" evidence="3">
    <location>
        <begin position="778"/>
        <end position="792"/>
    </location>
</feature>
<dbReference type="PROSITE" id="PS50048">
    <property type="entry name" value="ZN2_CY6_FUNGAL_2"/>
    <property type="match status" value="1"/>
</dbReference>
<evidence type="ECO:0000259" key="4">
    <source>
        <dbReference type="PROSITE" id="PS50048"/>
    </source>
</evidence>